<protein>
    <recommendedName>
        <fullName evidence="6">SdiA-regulated</fullName>
    </recommendedName>
</protein>
<evidence type="ECO:0008006" key="6">
    <source>
        <dbReference type="Google" id="ProtNLM"/>
    </source>
</evidence>
<dbReference type="InterPro" id="IPR009722">
    <property type="entry name" value="YjiK/CarP"/>
</dbReference>
<keyword evidence="2" id="KW-1003">Cell membrane</keyword>
<evidence type="ECO:0000256" key="3">
    <source>
        <dbReference type="ARBA" id="ARBA00023136"/>
    </source>
</evidence>
<proteinExistence type="predicted"/>
<evidence type="ECO:0000313" key="5">
    <source>
        <dbReference type="Proteomes" id="UP001501758"/>
    </source>
</evidence>
<dbReference type="EMBL" id="BAAAGE010000008">
    <property type="protein sequence ID" value="GAA0733496.1"/>
    <property type="molecule type" value="Genomic_DNA"/>
</dbReference>
<reference evidence="4 5" key="1">
    <citation type="journal article" date="2019" name="Int. J. Syst. Evol. Microbiol.">
        <title>The Global Catalogue of Microorganisms (GCM) 10K type strain sequencing project: providing services to taxonomists for standard genome sequencing and annotation.</title>
        <authorList>
            <consortium name="The Broad Institute Genomics Platform"/>
            <consortium name="The Broad Institute Genome Sequencing Center for Infectious Disease"/>
            <person name="Wu L."/>
            <person name="Ma J."/>
        </authorList>
    </citation>
    <scope>NUCLEOTIDE SEQUENCE [LARGE SCALE GENOMIC DNA]</scope>
    <source>
        <strain evidence="4 5">JCM 15974</strain>
    </source>
</reference>
<evidence type="ECO:0000256" key="1">
    <source>
        <dbReference type="ARBA" id="ARBA00004236"/>
    </source>
</evidence>
<gene>
    <name evidence="4" type="ORF">GCM10009430_47700</name>
</gene>
<keyword evidence="3" id="KW-0472">Membrane</keyword>
<sequence>MIDHLSNALHEISGITYIKGESNLYAVNDSGNENVVFLLNQKGKILEEIKIPNSKNVDWEDLAYDHNNNIYIGDFGNNNNDRKNLTIYRVSGIKNKQIKTTTIEFFLEDQKKFPPSKKKRNFDIEAFFYNKGSFYLFTKNRGSKFNGETKLYKLQDKPGKQKAKLIDTHTICDDARDCFISSAAINYNGDTIALLTYNKIFILSDFKGDDLFGGKIKKIKLNHFSQKEGICFLTDSTLLIVDEKQKKTKGALYKYRLK</sequence>
<dbReference type="Proteomes" id="UP001501758">
    <property type="component" value="Unassembled WGS sequence"/>
</dbReference>
<keyword evidence="5" id="KW-1185">Reference proteome</keyword>
<dbReference type="SUPFAM" id="SSF101898">
    <property type="entry name" value="NHL repeat"/>
    <property type="match status" value="1"/>
</dbReference>
<organism evidence="4 5">
    <name type="scientific">Aquimarina litoralis</name>
    <dbReference type="NCBI Taxonomy" id="584605"/>
    <lineage>
        <taxon>Bacteria</taxon>
        <taxon>Pseudomonadati</taxon>
        <taxon>Bacteroidota</taxon>
        <taxon>Flavobacteriia</taxon>
        <taxon>Flavobacteriales</taxon>
        <taxon>Flavobacteriaceae</taxon>
        <taxon>Aquimarina</taxon>
    </lineage>
</organism>
<dbReference type="Pfam" id="PF06977">
    <property type="entry name" value="SdiA-regulated"/>
    <property type="match status" value="1"/>
</dbReference>
<comment type="caution">
    <text evidence="4">The sequence shown here is derived from an EMBL/GenBank/DDBJ whole genome shotgun (WGS) entry which is preliminary data.</text>
</comment>
<comment type="subcellular location">
    <subcellularLocation>
        <location evidence="1">Cell membrane</location>
    </subcellularLocation>
</comment>
<evidence type="ECO:0000256" key="2">
    <source>
        <dbReference type="ARBA" id="ARBA00022475"/>
    </source>
</evidence>
<name>A0ABN1JA24_9FLAO</name>
<evidence type="ECO:0000313" key="4">
    <source>
        <dbReference type="EMBL" id="GAA0733496.1"/>
    </source>
</evidence>
<accession>A0ABN1JA24</accession>